<dbReference type="Gene3D" id="1.10.287.130">
    <property type="match status" value="1"/>
</dbReference>
<dbReference type="SUPFAM" id="SSF158472">
    <property type="entry name" value="HAMP domain-like"/>
    <property type="match status" value="1"/>
</dbReference>
<keyword evidence="11 14" id="KW-1133">Transmembrane helix</keyword>
<feature type="domain" description="Histidine kinase" evidence="15">
    <location>
        <begin position="258"/>
        <end position="471"/>
    </location>
</feature>
<dbReference type="RefSeq" id="WP_253199947.1">
    <property type="nucleotide sequence ID" value="NZ_CP086239.1"/>
</dbReference>
<feature type="transmembrane region" description="Helical" evidence="14">
    <location>
        <begin position="20"/>
        <end position="41"/>
    </location>
</feature>
<dbReference type="InterPro" id="IPR029151">
    <property type="entry name" value="Sensor-like_sf"/>
</dbReference>
<dbReference type="Gene3D" id="1.10.8.500">
    <property type="entry name" value="HAMP domain in histidine kinase"/>
    <property type="match status" value="1"/>
</dbReference>
<evidence type="ECO:0000256" key="10">
    <source>
        <dbReference type="ARBA" id="ARBA00022840"/>
    </source>
</evidence>
<dbReference type="SUPFAM" id="SSF47384">
    <property type="entry name" value="Homodimeric domain of signal transducing histidine kinase"/>
    <property type="match status" value="1"/>
</dbReference>
<dbReference type="GO" id="GO:0005524">
    <property type="term" value="F:ATP binding"/>
    <property type="evidence" value="ECO:0007669"/>
    <property type="project" value="UniProtKB-KW"/>
</dbReference>
<dbReference type="FunFam" id="1.10.287.130:FF:000001">
    <property type="entry name" value="Two-component sensor histidine kinase"/>
    <property type="match status" value="1"/>
</dbReference>
<keyword evidence="4" id="KW-1003">Cell membrane</keyword>
<comment type="subcellular location">
    <subcellularLocation>
        <location evidence="2">Cell membrane</location>
        <topology evidence="2">Multi-pass membrane protein</topology>
    </subcellularLocation>
</comment>
<dbReference type="Gene3D" id="3.30.450.20">
    <property type="entry name" value="PAS domain"/>
    <property type="match status" value="1"/>
</dbReference>
<dbReference type="SUPFAM" id="SSF103190">
    <property type="entry name" value="Sensory domain-like"/>
    <property type="match status" value="1"/>
</dbReference>
<dbReference type="AlphaFoldDB" id="A0AA47EF22"/>
<keyword evidence="13 14" id="KW-0472">Membrane</keyword>
<dbReference type="InterPro" id="IPR005467">
    <property type="entry name" value="His_kinase_dom"/>
</dbReference>
<dbReference type="SMART" id="SM00304">
    <property type="entry name" value="HAMP"/>
    <property type="match status" value="1"/>
</dbReference>
<accession>A0AA47EF22</accession>
<dbReference type="SMART" id="SM00388">
    <property type="entry name" value="HisKA"/>
    <property type="match status" value="1"/>
</dbReference>
<keyword evidence="6" id="KW-0808">Transferase</keyword>
<keyword evidence="8" id="KW-0547">Nucleotide-binding</keyword>
<evidence type="ECO:0000313" key="18">
    <source>
        <dbReference type="Proteomes" id="UP001164733"/>
    </source>
</evidence>
<evidence type="ECO:0000256" key="1">
    <source>
        <dbReference type="ARBA" id="ARBA00000085"/>
    </source>
</evidence>
<dbReference type="InterPro" id="IPR003660">
    <property type="entry name" value="HAMP_dom"/>
</dbReference>
<dbReference type="EC" id="2.7.13.3" evidence="3"/>
<dbReference type="CDD" id="cd06225">
    <property type="entry name" value="HAMP"/>
    <property type="match status" value="1"/>
</dbReference>
<proteinExistence type="predicted"/>
<organism evidence="17 18">
    <name type="scientific">Clostridium estertheticum</name>
    <dbReference type="NCBI Taxonomy" id="238834"/>
    <lineage>
        <taxon>Bacteria</taxon>
        <taxon>Bacillati</taxon>
        <taxon>Bacillota</taxon>
        <taxon>Clostridia</taxon>
        <taxon>Eubacteriales</taxon>
        <taxon>Clostridiaceae</taxon>
        <taxon>Clostridium</taxon>
    </lineage>
</organism>
<feature type="domain" description="HAMP" evidence="16">
    <location>
        <begin position="198"/>
        <end position="250"/>
    </location>
</feature>
<dbReference type="InterPro" id="IPR036097">
    <property type="entry name" value="HisK_dim/P_sf"/>
</dbReference>
<dbReference type="PROSITE" id="PS50885">
    <property type="entry name" value="HAMP"/>
    <property type="match status" value="1"/>
</dbReference>
<evidence type="ECO:0000256" key="7">
    <source>
        <dbReference type="ARBA" id="ARBA00022692"/>
    </source>
</evidence>
<dbReference type="GO" id="GO:0005886">
    <property type="term" value="C:plasma membrane"/>
    <property type="evidence" value="ECO:0007669"/>
    <property type="project" value="UniProtKB-SubCell"/>
</dbReference>
<keyword evidence="10" id="KW-0067">ATP-binding</keyword>
<evidence type="ECO:0000256" key="13">
    <source>
        <dbReference type="ARBA" id="ARBA00023136"/>
    </source>
</evidence>
<evidence type="ECO:0000259" key="16">
    <source>
        <dbReference type="PROSITE" id="PS50885"/>
    </source>
</evidence>
<dbReference type="Proteomes" id="UP001164733">
    <property type="component" value="Chromosome"/>
</dbReference>
<dbReference type="InterPro" id="IPR003661">
    <property type="entry name" value="HisK_dim/P_dom"/>
</dbReference>
<name>A0AA47EF22_9CLOT</name>
<dbReference type="InterPro" id="IPR050398">
    <property type="entry name" value="HssS/ArlS-like"/>
</dbReference>
<evidence type="ECO:0000259" key="15">
    <source>
        <dbReference type="PROSITE" id="PS50109"/>
    </source>
</evidence>
<comment type="catalytic activity">
    <reaction evidence="1">
        <text>ATP + protein L-histidine = ADP + protein N-phospho-L-histidine.</text>
        <dbReference type="EC" id="2.7.13.3"/>
    </reaction>
</comment>
<dbReference type="PANTHER" id="PTHR45528">
    <property type="entry name" value="SENSOR HISTIDINE KINASE CPXA"/>
    <property type="match status" value="1"/>
</dbReference>
<evidence type="ECO:0000256" key="11">
    <source>
        <dbReference type="ARBA" id="ARBA00022989"/>
    </source>
</evidence>
<dbReference type="CDD" id="cd00075">
    <property type="entry name" value="HATPase"/>
    <property type="match status" value="1"/>
</dbReference>
<reference evidence="17" key="1">
    <citation type="submission" date="2021-11" db="EMBL/GenBank/DDBJ databases">
        <title>Clostridia strains as spoilage organisms.</title>
        <authorList>
            <person name="Wambui J."/>
            <person name="Stevens M.J.A."/>
            <person name="Stephan R."/>
        </authorList>
    </citation>
    <scope>NUCLEOTIDE SEQUENCE</scope>
    <source>
        <strain evidence="17">CF009</strain>
    </source>
</reference>
<dbReference type="CDD" id="cd00082">
    <property type="entry name" value="HisKA"/>
    <property type="match status" value="1"/>
</dbReference>
<dbReference type="Pfam" id="PF00512">
    <property type="entry name" value="HisKA"/>
    <property type="match status" value="1"/>
</dbReference>
<keyword evidence="9 17" id="KW-0418">Kinase</keyword>
<keyword evidence="12" id="KW-0902">Two-component regulatory system</keyword>
<dbReference type="PANTHER" id="PTHR45528:SF1">
    <property type="entry name" value="SENSOR HISTIDINE KINASE CPXA"/>
    <property type="match status" value="1"/>
</dbReference>
<evidence type="ECO:0000256" key="14">
    <source>
        <dbReference type="SAM" id="Phobius"/>
    </source>
</evidence>
<dbReference type="Pfam" id="PF00672">
    <property type="entry name" value="HAMP"/>
    <property type="match status" value="1"/>
</dbReference>
<sequence>MDIDGERGDILRGIKARLVWSYLLVIVFTVITLEVFLTVSLEKYYYQNMESLLSKQIKGSVDFYNNYFSSSSLKENVENNDDIFWKNTSAEVQIIDNSGMMLMDSIGNFNKEHIEDDDVEKALQGELGTFTKKDKDTKENFMYVSYPLKSANKIEGVLRFVTSLSEVDAIIHKIVILFFGVGTLVIVISGVSSIFISNTIVGPLDEVNTLAKKFASGNFNERLEKRRNDEIGELSDTFNFMAEEIQKSQNLKNEFIASVSHELRTPLTSIKGWASTIRSGSLEDKEEILVGLNIIEKESDRLTVMVEELLDFSKFISGKAPLKKEYVNIQSIITYIEKQFMPKSIRHNINFTCKIQEDLVPVFADEKRLNQVISNILDNAFNFTKEGGKVTLEACIDGNNICIIVKDNGIGISPADLPKVTEKFFKGRTSMSQNGIGLSLCKEIIEMHNGKLEISSEYGKGTDVKIFLPLT</sequence>
<evidence type="ECO:0000256" key="2">
    <source>
        <dbReference type="ARBA" id="ARBA00004651"/>
    </source>
</evidence>
<dbReference type="InterPro" id="IPR036890">
    <property type="entry name" value="HATPase_C_sf"/>
</dbReference>
<evidence type="ECO:0000256" key="6">
    <source>
        <dbReference type="ARBA" id="ARBA00022679"/>
    </source>
</evidence>
<dbReference type="EMBL" id="CP086239">
    <property type="protein sequence ID" value="WAG59024.1"/>
    <property type="molecule type" value="Genomic_DNA"/>
</dbReference>
<keyword evidence="7 14" id="KW-0812">Transmembrane</keyword>
<dbReference type="InterPro" id="IPR004358">
    <property type="entry name" value="Sig_transdc_His_kin-like_C"/>
</dbReference>
<evidence type="ECO:0000256" key="8">
    <source>
        <dbReference type="ARBA" id="ARBA00022741"/>
    </source>
</evidence>
<feature type="transmembrane region" description="Helical" evidence="14">
    <location>
        <begin position="174"/>
        <end position="196"/>
    </location>
</feature>
<keyword evidence="5" id="KW-0597">Phosphoprotein</keyword>
<dbReference type="FunFam" id="3.30.565.10:FF:000006">
    <property type="entry name" value="Sensor histidine kinase WalK"/>
    <property type="match status" value="1"/>
</dbReference>
<dbReference type="SMART" id="SM00387">
    <property type="entry name" value="HATPase_c"/>
    <property type="match status" value="1"/>
</dbReference>
<dbReference type="GO" id="GO:0000155">
    <property type="term" value="F:phosphorelay sensor kinase activity"/>
    <property type="evidence" value="ECO:0007669"/>
    <property type="project" value="InterPro"/>
</dbReference>
<evidence type="ECO:0000313" key="17">
    <source>
        <dbReference type="EMBL" id="WAG59024.1"/>
    </source>
</evidence>
<dbReference type="InterPro" id="IPR003594">
    <property type="entry name" value="HATPase_dom"/>
</dbReference>
<dbReference type="Gene3D" id="3.30.565.10">
    <property type="entry name" value="Histidine kinase-like ATPase, C-terminal domain"/>
    <property type="match status" value="1"/>
</dbReference>
<gene>
    <name evidence="17" type="ORF">LL038_15400</name>
</gene>
<evidence type="ECO:0000256" key="4">
    <source>
        <dbReference type="ARBA" id="ARBA00022475"/>
    </source>
</evidence>
<evidence type="ECO:0000256" key="5">
    <source>
        <dbReference type="ARBA" id="ARBA00022553"/>
    </source>
</evidence>
<evidence type="ECO:0000256" key="3">
    <source>
        <dbReference type="ARBA" id="ARBA00012438"/>
    </source>
</evidence>
<dbReference type="Pfam" id="PF02518">
    <property type="entry name" value="HATPase_c"/>
    <property type="match status" value="1"/>
</dbReference>
<dbReference type="PRINTS" id="PR00344">
    <property type="entry name" value="BCTRLSENSOR"/>
</dbReference>
<protein>
    <recommendedName>
        <fullName evidence="3">histidine kinase</fullName>
        <ecNumber evidence="3">2.7.13.3</ecNumber>
    </recommendedName>
</protein>
<evidence type="ECO:0000256" key="9">
    <source>
        <dbReference type="ARBA" id="ARBA00022777"/>
    </source>
</evidence>
<dbReference type="PROSITE" id="PS50109">
    <property type="entry name" value="HIS_KIN"/>
    <property type="match status" value="1"/>
</dbReference>
<evidence type="ECO:0000256" key="12">
    <source>
        <dbReference type="ARBA" id="ARBA00023012"/>
    </source>
</evidence>
<dbReference type="SUPFAM" id="SSF55874">
    <property type="entry name" value="ATPase domain of HSP90 chaperone/DNA topoisomerase II/histidine kinase"/>
    <property type="match status" value="1"/>
</dbReference>